<dbReference type="InterPro" id="IPR043504">
    <property type="entry name" value="Peptidase_S1_PA_chymotrypsin"/>
</dbReference>
<dbReference type="Pfam" id="PF13365">
    <property type="entry name" value="Trypsin_2"/>
    <property type="match status" value="1"/>
</dbReference>
<dbReference type="AlphaFoldDB" id="A0A317G1B7"/>
<evidence type="ECO:0008006" key="3">
    <source>
        <dbReference type="Google" id="ProtNLM"/>
    </source>
</evidence>
<reference evidence="1 2" key="1">
    <citation type="submission" date="2017-09" db="EMBL/GenBank/DDBJ databases">
        <title>High-quality draft genome sequence of Butyrivibrio fibrisolvens INBov1, isolated from cow rumen.</title>
        <authorList>
            <person name="Rodriguez Hernaez J."/>
            <person name="Rivarola M."/>
            <person name="Paniego N."/>
            <person name="Cravero S."/>
            <person name="Ceron Cucchi M."/>
            <person name="Martinez M.C."/>
        </authorList>
    </citation>
    <scope>NUCLEOTIDE SEQUENCE [LARGE SCALE GENOMIC DNA]</scope>
    <source>
        <strain evidence="1 2">INBov1</strain>
    </source>
</reference>
<keyword evidence="2" id="KW-1185">Reference proteome</keyword>
<dbReference type="InterPro" id="IPR009003">
    <property type="entry name" value="Peptidase_S1_PA"/>
</dbReference>
<name>A0A317G1B7_BUTFI</name>
<comment type="caution">
    <text evidence="1">The sequence shown here is derived from an EMBL/GenBank/DDBJ whole genome shotgun (WGS) entry which is preliminary data.</text>
</comment>
<accession>A0A317G1B7</accession>
<dbReference type="SUPFAM" id="SSF50494">
    <property type="entry name" value="Trypsin-like serine proteases"/>
    <property type="match status" value="1"/>
</dbReference>
<evidence type="ECO:0000313" key="2">
    <source>
        <dbReference type="Proteomes" id="UP000245488"/>
    </source>
</evidence>
<dbReference type="Proteomes" id="UP000245488">
    <property type="component" value="Chromosome"/>
</dbReference>
<protein>
    <recommendedName>
        <fullName evidence="3">Trypsin-like peptidase domain-containing protein</fullName>
    </recommendedName>
</protein>
<sequence length="259" mass="29262">METEININQYSLSSFYCEAYFGSKFLSNATCFLTKRDDQFYLVTNWHVVTGRHPDTGDCLSPSAAIPDNLRVYFLHETVDGIEHGEYQKISLVDDEGNPLWKQKQVGSRYVDVVVIPIVVDERFTAFCIEDAEEPFNESPHIEVTSPLYVLGFPFGQQWGILPIWKKATIASEPEYESDEGFPYFFVDTASRPGMSGSPVVLFERRPVTIAENLNGGKFSMHFTKFIGVYSGRIVSGDKDEAQLGRVWKASVIEELIKG</sequence>
<dbReference type="EMBL" id="NXNG01000001">
    <property type="protein sequence ID" value="PWT26222.1"/>
    <property type="molecule type" value="Genomic_DNA"/>
</dbReference>
<dbReference type="Gene3D" id="2.40.10.10">
    <property type="entry name" value="Trypsin-like serine proteases"/>
    <property type="match status" value="1"/>
</dbReference>
<organism evidence="1 2">
    <name type="scientific">Butyrivibrio fibrisolvens</name>
    <dbReference type="NCBI Taxonomy" id="831"/>
    <lineage>
        <taxon>Bacteria</taxon>
        <taxon>Bacillati</taxon>
        <taxon>Bacillota</taxon>
        <taxon>Clostridia</taxon>
        <taxon>Lachnospirales</taxon>
        <taxon>Lachnospiraceae</taxon>
        <taxon>Butyrivibrio</taxon>
    </lineage>
</organism>
<proteinExistence type="predicted"/>
<dbReference type="RefSeq" id="WP_110072098.1">
    <property type="nucleotide sequence ID" value="NZ_CM009896.1"/>
</dbReference>
<evidence type="ECO:0000313" key="1">
    <source>
        <dbReference type="EMBL" id="PWT26222.1"/>
    </source>
</evidence>
<gene>
    <name evidence="1" type="ORF">CPT75_03345</name>
</gene>